<dbReference type="Proteomes" id="UP000664032">
    <property type="component" value="Unassembled WGS sequence"/>
</dbReference>
<keyword evidence="2" id="KW-1185">Reference proteome</keyword>
<reference evidence="1" key="1">
    <citation type="submission" date="2021-10" db="EMBL/GenBank/DDBJ databases">
        <title>Psilocybe cubensis genome.</title>
        <authorList>
            <person name="Mckernan K.J."/>
            <person name="Crawford S."/>
            <person name="Trippe A."/>
            <person name="Kane L.T."/>
            <person name="Mclaughlin S."/>
        </authorList>
    </citation>
    <scope>NUCLEOTIDE SEQUENCE</scope>
    <source>
        <strain evidence="1">MGC-MH-2018</strain>
    </source>
</reference>
<accession>A0ACB8H1J4</accession>
<comment type="caution">
    <text evidence="1">The sequence shown here is derived from an EMBL/GenBank/DDBJ whole genome shotgun (WGS) entry which is preliminary data.</text>
</comment>
<evidence type="ECO:0000313" key="1">
    <source>
        <dbReference type="EMBL" id="KAH9481778.1"/>
    </source>
</evidence>
<organism evidence="1 2">
    <name type="scientific">Psilocybe cubensis</name>
    <name type="common">Psychedelic mushroom</name>
    <name type="synonym">Stropharia cubensis</name>
    <dbReference type="NCBI Taxonomy" id="181762"/>
    <lineage>
        <taxon>Eukaryota</taxon>
        <taxon>Fungi</taxon>
        <taxon>Dikarya</taxon>
        <taxon>Basidiomycota</taxon>
        <taxon>Agaricomycotina</taxon>
        <taxon>Agaricomycetes</taxon>
        <taxon>Agaricomycetidae</taxon>
        <taxon>Agaricales</taxon>
        <taxon>Agaricineae</taxon>
        <taxon>Strophariaceae</taxon>
        <taxon>Psilocybe</taxon>
    </lineage>
</organism>
<protein>
    <submittedName>
        <fullName evidence="1">Uncharacterized protein</fullName>
    </submittedName>
</protein>
<dbReference type="EMBL" id="JAFIQS020000005">
    <property type="protein sequence ID" value="KAH9481778.1"/>
    <property type="molecule type" value="Genomic_DNA"/>
</dbReference>
<name>A0ACB8H1J4_PSICU</name>
<gene>
    <name evidence="1" type="ORF">JR316_0006305</name>
</gene>
<sequence length="138" mass="14792">MMGNVTVALSEFLVSTYLFLRIYALYDKSRRLLMMGAIFMAITIAILAVILAGKDQKGAVTAGGCNIGSSPSTAVVLVNVANMASYFPLLRGSLARLSCNISTVMITRLMLNLNKMTDFGIMSSPSQISTVHFNPTSS</sequence>
<proteinExistence type="predicted"/>
<evidence type="ECO:0000313" key="2">
    <source>
        <dbReference type="Proteomes" id="UP000664032"/>
    </source>
</evidence>